<dbReference type="RefSeq" id="WP_229684722.1">
    <property type="nucleotide sequence ID" value="NZ_BMOD01000006.1"/>
</dbReference>
<dbReference type="InterPro" id="IPR001539">
    <property type="entry name" value="Peptidase_U32"/>
</dbReference>
<evidence type="ECO:0000313" key="2">
    <source>
        <dbReference type="EMBL" id="GGJ34562.1"/>
    </source>
</evidence>
<organism evidence="2 3">
    <name type="scientific">Deinococcus roseus</name>
    <dbReference type="NCBI Taxonomy" id="392414"/>
    <lineage>
        <taxon>Bacteria</taxon>
        <taxon>Thermotogati</taxon>
        <taxon>Deinococcota</taxon>
        <taxon>Deinococci</taxon>
        <taxon>Deinococcales</taxon>
        <taxon>Deinococcaceae</taxon>
        <taxon>Deinococcus</taxon>
    </lineage>
</organism>
<proteinExistence type="predicted"/>
<dbReference type="InterPro" id="IPR051454">
    <property type="entry name" value="RNA/ubiquinone_mod_enzymes"/>
</dbReference>
<protein>
    <submittedName>
        <fullName evidence="2">Protease</fullName>
    </submittedName>
</protein>
<dbReference type="GO" id="GO:0006508">
    <property type="term" value="P:proteolysis"/>
    <property type="evidence" value="ECO:0007669"/>
    <property type="project" value="UniProtKB-KW"/>
</dbReference>
<dbReference type="EMBL" id="BMOD01000006">
    <property type="protein sequence ID" value="GGJ34562.1"/>
    <property type="molecule type" value="Genomic_DNA"/>
</dbReference>
<gene>
    <name evidence="2" type="ORF">GCM10008938_20940</name>
</gene>
<dbReference type="PANTHER" id="PTHR30217">
    <property type="entry name" value="PEPTIDASE U32 FAMILY"/>
    <property type="match status" value="1"/>
</dbReference>
<feature type="domain" description="Peptidase U32 collagenase" evidence="1">
    <location>
        <begin position="394"/>
        <end position="512"/>
    </location>
</feature>
<keyword evidence="3" id="KW-1185">Reference proteome</keyword>
<dbReference type="PANTHER" id="PTHR30217:SF10">
    <property type="entry name" value="23S RRNA 5-HYDROXYCYTIDINE C2501 SYNTHASE"/>
    <property type="match status" value="1"/>
</dbReference>
<dbReference type="Pfam" id="PF12392">
    <property type="entry name" value="DUF3656"/>
    <property type="match status" value="1"/>
</dbReference>
<accession>A0ABQ2CYZ6</accession>
<reference evidence="3" key="1">
    <citation type="journal article" date="2019" name="Int. J. Syst. Evol. Microbiol.">
        <title>The Global Catalogue of Microorganisms (GCM) 10K type strain sequencing project: providing services to taxonomists for standard genome sequencing and annotation.</title>
        <authorList>
            <consortium name="The Broad Institute Genomics Platform"/>
            <consortium name="The Broad Institute Genome Sequencing Center for Infectious Disease"/>
            <person name="Wu L."/>
            <person name="Ma J."/>
        </authorList>
    </citation>
    <scope>NUCLEOTIDE SEQUENCE [LARGE SCALE GENOMIC DNA]</scope>
    <source>
        <strain evidence="3">JCM 14370</strain>
    </source>
</reference>
<evidence type="ECO:0000313" key="3">
    <source>
        <dbReference type="Proteomes" id="UP000632222"/>
    </source>
</evidence>
<name>A0ABQ2CYZ6_9DEIO</name>
<dbReference type="InterPro" id="IPR020988">
    <property type="entry name" value="Pept_U32_collagenase"/>
</dbReference>
<dbReference type="Proteomes" id="UP000632222">
    <property type="component" value="Unassembled WGS sequence"/>
</dbReference>
<keyword evidence="2" id="KW-0645">Protease</keyword>
<evidence type="ECO:0000259" key="1">
    <source>
        <dbReference type="Pfam" id="PF12392"/>
    </source>
</evidence>
<dbReference type="Pfam" id="PF01136">
    <property type="entry name" value="Peptidase_U32"/>
    <property type="match status" value="2"/>
</dbReference>
<sequence>MSRTPRKPELMSPAGYWPEMRAAVEAGADAVFFGMKHFTARAKVGFEVPELPDVMRFLHERGSRGFLTFNTLVFDREIHLAAKAIEDIASAGVDAIIVQDLGIARLAREICPELEVHGSTQMSITSKEGAELAHRFGANRVVLGRELSLRDIERIASSTDIELEVFVHGALCVSYSGQCFSSEAWGGRSANRGQCAQACRLPYDLIVDGQYKNLEEARYLLSPGDLYALHQVPELMRIGVDCFKIEGRYKDAEYVAITTQAYRKAIDETWETGSFHISPEEERDIEQVYSRGLGPWFMQGTNHRQVVGGRAPRHRGVKLGEVTEVGRGFVRVKCAFEPKPGEGLVFDAAQRRSPELKEEGGNIYEVAPVKKGIYELRFGNGQIDFSRIAAGDWVWRSNDPTIQKKLKPLTEASKPSYTRPVSFEVYARMGETMTLIATDTEGHSVVAVSENPVQLAQNRALTLESLKTQLEKLGGTPFHLADFHADVQDGLFMPLGELNTLRRQAVDDLLAVRGGLPQRKVTSDPHLARFASLSSPSGGGPVADSGGGPQLHLLVRTPEQLEAALEVHPDSITLDYLELYGLKPSVQKVKEAGIRVRVASPRILKPTEQNIQKFLLSLDCEILVRSGGLLEGLLQVENRPALTGDFSLNTANVLTAETYLDLGAQAVTPTHDLNARQIEELAEKLGGDKLEVIAYQHLPVFHTEHCVFCRFLSEGTDYTNCGHPCESHKVALKDKRGLMHPVMADVGCRNTVFGAEAQSATKHLSGWLDSGIQNYRLEFVHESTEEVRQVARAYRDFLQGRITVSDLESRLQEVTPQGITEGSLFVPHDFENLTQLM</sequence>
<comment type="caution">
    <text evidence="2">The sequence shown here is derived from an EMBL/GenBank/DDBJ whole genome shotgun (WGS) entry which is preliminary data.</text>
</comment>
<dbReference type="GO" id="GO:0008233">
    <property type="term" value="F:peptidase activity"/>
    <property type="evidence" value="ECO:0007669"/>
    <property type="project" value="UniProtKB-KW"/>
</dbReference>
<keyword evidence="2" id="KW-0378">Hydrolase</keyword>